<gene>
    <name evidence="2" type="ORF">SAMN04489742_0840</name>
</gene>
<name>A0A1H1AB09_9MICC</name>
<evidence type="ECO:0000259" key="1">
    <source>
        <dbReference type="PROSITE" id="PS51729"/>
    </source>
</evidence>
<sequence>MSNETAAEAREITVAHAPERHRYELRDGDATIGFTIYRRLQPGQDQVVFVHTEVDDAYSGQGLASKLARFALDDVKSSGRRILPLCPYIAAFVRKHHEYDDVLDVPAQGEAETEEARWSK</sequence>
<dbReference type="STRING" id="37928.SAMN04489742_0840"/>
<dbReference type="InterPro" id="IPR031165">
    <property type="entry name" value="GNAT_YJDJ"/>
</dbReference>
<dbReference type="PANTHER" id="PTHR31435:SF10">
    <property type="entry name" value="BSR4717 PROTEIN"/>
    <property type="match status" value="1"/>
</dbReference>
<dbReference type="RefSeq" id="WP_074699355.1">
    <property type="nucleotide sequence ID" value="NZ_CP018863.1"/>
</dbReference>
<evidence type="ECO:0000313" key="3">
    <source>
        <dbReference type="Proteomes" id="UP000181917"/>
    </source>
</evidence>
<keyword evidence="3" id="KW-1185">Reference proteome</keyword>
<dbReference type="PROSITE" id="PS51729">
    <property type="entry name" value="GNAT_YJDJ"/>
    <property type="match status" value="1"/>
</dbReference>
<reference evidence="2 3" key="1">
    <citation type="submission" date="2016-10" db="EMBL/GenBank/DDBJ databases">
        <authorList>
            <person name="de Groot N.N."/>
        </authorList>
    </citation>
    <scope>NUCLEOTIDE SEQUENCE [LARGE SCALE GENOMIC DNA]</scope>
    <source>
        <strain evidence="2 3">DSM 20117</strain>
    </source>
</reference>
<dbReference type="InterPro" id="IPR045057">
    <property type="entry name" value="Gcn5-rel_NAT"/>
</dbReference>
<protein>
    <recommendedName>
        <fullName evidence="1">N-acetyltransferase domain-containing protein</fullName>
    </recommendedName>
</protein>
<dbReference type="PANTHER" id="PTHR31435">
    <property type="entry name" value="PROTEIN NATD1"/>
    <property type="match status" value="1"/>
</dbReference>
<dbReference type="EMBL" id="FNKH01000002">
    <property type="protein sequence ID" value="SDQ36814.1"/>
    <property type="molecule type" value="Genomic_DNA"/>
</dbReference>
<dbReference type="SUPFAM" id="SSF55729">
    <property type="entry name" value="Acyl-CoA N-acyltransferases (Nat)"/>
    <property type="match status" value="1"/>
</dbReference>
<dbReference type="Gene3D" id="3.40.630.30">
    <property type="match status" value="1"/>
</dbReference>
<dbReference type="CDD" id="cd04301">
    <property type="entry name" value="NAT_SF"/>
    <property type="match status" value="1"/>
</dbReference>
<dbReference type="KEGG" id="acry:AC20117_13125"/>
<accession>A0A1H1AB09</accession>
<feature type="domain" description="N-acetyltransferase" evidence="1">
    <location>
        <begin position="15"/>
        <end position="104"/>
    </location>
</feature>
<dbReference type="Pfam" id="PF14542">
    <property type="entry name" value="Acetyltransf_CG"/>
    <property type="match status" value="1"/>
</dbReference>
<organism evidence="2 3">
    <name type="scientific">Crystallibacter crystallopoietes</name>
    <dbReference type="NCBI Taxonomy" id="37928"/>
    <lineage>
        <taxon>Bacteria</taxon>
        <taxon>Bacillati</taxon>
        <taxon>Actinomycetota</taxon>
        <taxon>Actinomycetes</taxon>
        <taxon>Micrococcales</taxon>
        <taxon>Micrococcaceae</taxon>
        <taxon>Crystallibacter</taxon>
    </lineage>
</organism>
<dbReference type="AlphaFoldDB" id="A0A1H1AB09"/>
<dbReference type="OrthoDB" id="5405911at2"/>
<dbReference type="InterPro" id="IPR016181">
    <property type="entry name" value="Acyl_CoA_acyltransferase"/>
</dbReference>
<dbReference type="Proteomes" id="UP000181917">
    <property type="component" value="Unassembled WGS sequence"/>
</dbReference>
<proteinExistence type="predicted"/>
<evidence type="ECO:0000313" key="2">
    <source>
        <dbReference type="EMBL" id="SDQ36814.1"/>
    </source>
</evidence>